<accession>A0A9J6GHL7</accession>
<organism evidence="2 3">
    <name type="scientific">Haemaphysalis longicornis</name>
    <name type="common">Bush tick</name>
    <dbReference type="NCBI Taxonomy" id="44386"/>
    <lineage>
        <taxon>Eukaryota</taxon>
        <taxon>Metazoa</taxon>
        <taxon>Ecdysozoa</taxon>
        <taxon>Arthropoda</taxon>
        <taxon>Chelicerata</taxon>
        <taxon>Arachnida</taxon>
        <taxon>Acari</taxon>
        <taxon>Parasitiformes</taxon>
        <taxon>Ixodida</taxon>
        <taxon>Ixodoidea</taxon>
        <taxon>Ixodidae</taxon>
        <taxon>Haemaphysalinae</taxon>
        <taxon>Haemaphysalis</taxon>
    </lineage>
</organism>
<name>A0A9J6GHL7_HAELO</name>
<dbReference type="InterPro" id="IPR000873">
    <property type="entry name" value="AMP-dep_synth/lig_dom"/>
</dbReference>
<proteinExistence type="predicted"/>
<dbReference type="Proteomes" id="UP000821853">
    <property type="component" value="Unassembled WGS sequence"/>
</dbReference>
<feature type="domain" description="AMP-dependent synthetase/ligase" evidence="1">
    <location>
        <begin position="24"/>
        <end position="96"/>
    </location>
</feature>
<dbReference type="EMBL" id="JABSTR010000008">
    <property type="protein sequence ID" value="KAH9377958.1"/>
    <property type="molecule type" value="Genomic_DNA"/>
</dbReference>
<comment type="caution">
    <text evidence="2">The sequence shown here is derived from an EMBL/GenBank/DDBJ whole genome shotgun (WGS) entry which is preliminary data.</text>
</comment>
<evidence type="ECO:0000259" key="1">
    <source>
        <dbReference type="Pfam" id="PF00501"/>
    </source>
</evidence>
<dbReference type="VEuPathDB" id="VectorBase:HLOH_051051"/>
<evidence type="ECO:0000313" key="3">
    <source>
        <dbReference type="Proteomes" id="UP000821853"/>
    </source>
</evidence>
<dbReference type="Pfam" id="PF00501">
    <property type="entry name" value="AMP-binding"/>
    <property type="match status" value="1"/>
</dbReference>
<dbReference type="SUPFAM" id="SSF56801">
    <property type="entry name" value="Acetyl-CoA synthetase-like"/>
    <property type="match status" value="1"/>
</dbReference>
<sequence>MTPVCLFQNNPEFVFWCSFEHRQVDGDVSYSFAELEDECRTVATGLRLKFGFGPGHVAAFFSDNNIELVFALFGATFAGGALSFIKTSLTDGEYTMIDNPNV</sequence>
<reference evidence="2 3" key="1">
    <citation type="journal article" date="2020" name="Cell">
        <title>Large-Scale Comparative Analyses of Tick Genomes Elucidate Their Genetic Diversity and Vector Capacities.</title>
        <authorList>
            <consortium name="Tick Genome and Microbiome Consortium (TIGMIC)"/>
            <person name="Jia N."/>
            <person name="Wang J."/>
            <person name="Shi W."/>
            <person name="Du L."/>
            <person name="Sun Y."/>
            <person name="Zhan W."/>
            <person name="Jiang J.F."/>
            <person name="Wang Q."/>
            <person name="Zhang B."/>
            <person name="Ji P."/>
            <person name="Bell-Sakyi L."/>
            <person name="Cui X.M."/>
            <person name="Yuan T.T."/>
            <person name="Jiang B.G."/>
            <person name="Yang W.F."/>
            <person name="Lam T.T."/>
            <person name="Chang Q.C."/>
            <person name="Ding S.J."/>
            <person name="Wang X.J."/>
            <person name="Zhu J.G."/>
            <person name="Ruan X.D."/>
            <person name="Zhao L."/>
            <person name="Wei J.T."/>
            <person name="Ye R.Z."/>
            <person name="Que T.C."/>
            <person name="Du C.H."/>
            <person name="Zhou Y.H."/>
            <person name="Cheng J.X."/>
            <person name="Dai P.F."/>
            <person name="Guo W.B."/>
            <person name="Han X.H."/>
            <person name="Huang E.J."/>
            <person name="Li L.F."/>
            <person name="Wei W."/>
            <person name="Gao Y.C."/>
            <person name="Liu J.Z."/>
            <person name="Shao H.Z."/>
            <person name="Wang X."/>
            <person name="Wang C.C."/>
            <person name="Yang T.C."/>
            <person name="Huo Q.B."/>
            <person name="Li W."/>
            <person name="Chen H.Y."/>
            <person name="Chen S.E."/>
            <person name="Zhou L.G."/>
            <person name="Ni X.B."/>
            <person name="Tian J.H."/>
            <person name="Sheng Y."/>
            <person name="Liu T."/>
            <person name="Pan Y.S."/>
            <person name="Xia L.Y."/>
            <person name="Li J."/>
            <person name="Zhao F."/>
            <person name="Cao W.C."/>
        </authorList>
    </citation>
    <scope>NUCLEOTIDE SEQUENCE [LARGE SCALE GENOMIC DNA]</scope>
    <source>
        <strain evidence="2">HaeL-2018</strain>
    </source>
</reference>
<dbReference type="AlphaFoldDB" id="A0A9J6GHL7"/>
<dbReference type="InterPro" id="IPR042099">
    <property type="entry name" value="ANL_N_sf"/>
</dbReference>
<evidence type="ECO:0000313" key="2">
    <source>
        <dbReference type="EMBL" id="KAH9377958.1"/>
    </source>
</evidence>
<gene>
    <name evidence="2" type="ORF">HPB48_015070</name>
</gene>
<protein>
    <recommendedName>
        <fullName evidence="1">AMP-dependent synthetase/ligase domain-containing protein</fullName>
    </recommendedName>
</protein>
<keyword evidence="3" id="KW-1185">Reference proteome</keyword>
<dbReference type="Gene3D" id="3.40.50.12780">
    <property type="entry name" value="N-terminal domain of ligase-like"/>
    <property type="match status" value="1"/>
</dbReference>